<protein>
    <submittedName>
        <fullName evidence="1">Uncharacterized protein</fullName>
    </submittedName>
</protein>
<reference evidence="1" key="1">
    <citation type="submission" date="2022-09" db="EMBL/GenBank/DDBJ databases">
        <title>Genome analysis and characterization of larvicidal activity of Brevibacillus strains.</title>
        <authorList>
            <person name="Patrusheva E.V."/>
            <person name="Izotova A.O."/>
            <person name="Toshchakov S.V."/>
            <person name="Sineoky S.P."/>
        </authorList>
    </citation>
    <scope>NUCLEOTIDE SEQUENCE</scope>
    <source>
        <strain evidence="1">VKPM_B-13244</strain>
    </source>
</reference>
<accession>A0ABT4HU12</accession>
<dbReference type="EMBL" id="JAPTNG010000003">
    <property type="protein sequence ID" value="MCZ0830281.1"/>
    <property type="molecule type" value="Genomic_DNA"/>
</dbReference>
<name>A0ABT4HU12_9BACL</name>
<sequence>MLVGILIKFWKCLGDYDLLHRSPKLQVEVIKLCHHVTDEEDADTEGSVTEMFVEREEISVAQNVS</sequence>
<keyword evidence="2" id="KW-1185">Reference proteome</keyword>
<proteinExistence type="predicted"/>
<dbReference type="Proteomes" id="UP001067708">
    <property type="component" value="Unassembled WGS sequence"/>
</dbReference>
<evidence type="ECO:0000313" key="2">
    <source>
        <dbReference type="Proteomes" id="UP001067708"/>
    </source>
</evidence>
<comment type="caution">
    <text evidence="1">The sequence shown here is derived from an EMBL/GenBank/DDBJ whole genome shotgun (WGS) entry which is preliminary data.</text>
</comment>
<evidence type="ECO:0000313" key="1">
    <source>
        <dbReference type="EMBL" id="MCZ0830281.1"/>
    </source>
</evidence>
<organism evidence="1 2">
    <name type="scientific">Brevibacillus halotolerans</name>
    <dbReference type="NCBI Taxonomy" id="1507437"/>
    <lineage>
        <taxon>Bacteria</taxon>
        <taxon>Bacillati</taxon>
        <taxon>Bacillota</taxon>
        <taxon>Bacilli</taxon>
        <taxon>Bacillales</taxon>
        <taxon>Paenibacillaceae</taxon>
        <taxon>Brevibacillus</taxon>
    </lineage>
</organism>
<gene>
    <name evidence="1" type="ORF">O0535_05635</name>
</gene>